<protein>
    <submittedName>
        <fullName evidence="1">Uncharacterized protein</fullName>
    </submittedName>
</protein>
<proteinExistence type="predicted"/>
<evidence type="ECO:0000313" key="2">
    <source>
        <dbReference type="Proteomes" id="UP000800038"/>
    </source>
</evidence>
<keyword evidence="2" id="KW-1185">Reference proteome</keyword>
<dbReference type="Proteomes" id="UP000800038">
    <property type="component" value="Unassembled WGS sequence"/>
</dbReference>
<accession>A0A6A5SA31</accession>
<dbReference type="OrthoDB" id="3780530at2759"/>
<sequence>AIQDGSREWITVLACVCASREALPPAIIYKGIAGLRSSWVNNDDDEDDFSDEDIVRDYNIEEWITQPQ</sequence>
<reference evidence="1" key="1">
    <citation type="journal article" date="2020" name="Stud. Mycol.">
        <title>101 Dothideomycetes genomes: a test case for predicting lifestyles and emergence of pathogens.</title>
        <authorList>
            <person name="Haridas S."/>
            <person name="Albert R."/>
            <person name="Binder M."/>
            <person name="Bloem J."/>
            <person name="Labutti K."/>
            <person name="Salamov A."/>
            <person name="Andreopoulos B."/>
            <person name="Baker S."/>
            <person name="Barry K."/>
            <person name="Bills G."/>
            <person name="Bluhm B."/>
            <person name="Cannon C."/>
            <person name="Castanera R."/>
            <person name="Culley D."/>
            <person name="Daum C."/>
            <person name="Ezra D."/>
            <person name="Gonzalez J."/>
            <person name="Henrissat B."/>
            <person name="Kuo A."/>
            <person name="Liang C."/>
            <person name="Lipzen A."/>
            <person name="Lutzoni F."/>
            <person name="Magnuson J."/>
            <person name="Mondo S."/>
            <person name="Nolan M."/>
            <person name="Ohm R."/>
            <person name="Pangilinan J."/>
            <person name="Park H.-J."/>
            <person name="Ramirez L."/>
            <person name="Alfaro M."/>
            <person name="Sun H."/>
            <person name="Tritt A."/>
            <person name="Yoshinaga Y."/>
            <person name="Zwiers L.-H."/>
            <person name="Turgeon B."/>
            <person name="Goodwin S."/>
            <person name="Spatafora J."/>
            <person name="Crous P."/>
            <person name="Grigoriev I."/>
        </authorList>
    </citation>
    <scope>NUCLEOTIDE SEQUENCE</scope>
    <source>
        <strain evidence="1">CBS 161.51</strain>
    </source>
</reference>
<organism evidence="1 2">
    <name type="scientific">Clathrospora elynae</name>
    <dbReference type="NCBI Taxonomy" id="706981"/>
    <lineage>
        <taxon>Eukaryota</taxon>
        <taxon>Fungi</taxon>
        <taxon>Dikarya</taxon>
        <taxon>Ascomycota</taxon>
        <taxon>Pezizomycotina</taxon>
        <taxon>Dothideomycetes</taxon>
        <taxon>Pleosporomycetidae</taxon>
        <taxon>Pleosporales</taxon>
        <taxon>Diademaceae</taxon>
        <taxon>Clathrospora</taxon>
    </lineage>
</organism>
<dbReference type="EMBL" id="ML976163">
    <property type="protein sequence ID" value="KAF1936892.1"/>
    <property type="molecule type" value="Genomic_DNA"/>
</dbReference>
<feature type="non-terminal residue" evidence="1">
    <location>
        <position position="1"/>
    </location>
</feature>
<name>A0A6A5SA31_9PLEO</name>
<dbReference type="AlphaFoldDB" id="A0A6A5SA31"/>
<evidence type="ECO:0000313" key="1">
    <source>
        <dbReference type="EMBL" id="KAF1936892.1"/>
    </source>
</evidence>
<gene>
    <name evidence="1" type="ORF">EJ02DRAFT_358035</name>
</gene>